<dbReference type="PANTHER" id="PTHR22750">
    <property type="entry name" value="G-PROTEIN COUPLED RECEPTOR"/>
    <property type="match status" value="1"/>
</dbReference>
<feature type="domain" description="G-protein coupled receptors family 1 profile" evidence="9">
    <location>
        <begin position="44"/>
        <end position="293"/>
    </location>
</feature>
<dbReference type="Gene3D" id="1.20.1070.10">
    <property type="entry name" value="Rhodopsin 7-helix transmembrane proteins"/>
    <property type="match status" value="1"/>
</dbReference>
<dbReference type="PRINTS" id="PR00237">
    <property type="entry name" value="GPCRRHODOPSN"/>
</dbReference>
<keyword evidence="3" id="KW-1003">Cell membrane</keyword>
<proteinExistence type="inferred from homology"/>
<evidence type="ECO:0000256" key="8">
    <source>
        <dbReference type="SAM" id="Phobius"/>
    </source>
</evidence>
<comment type="caution">
    <text evidence="10">The sequence shown here is derived from an EMBL/GenBank/DDBJ whole genome shotgun (WGS) entry which is preliminary data.</text>
</comment>
<dbReference type="PROSITE" id="PS00237">
    <property type="entry name" value="G_PROTEIN_RECEP_F1_1"/>
    <property type="match status" value="1"/>
</dbReference>
<feature type="transmembrane region" description="Helical" evidence="8">
    <location>
        <begin position="186"/>
        <end position="211"/>
    </location>
</feature>
<name>A0AA88HKX3_ARTSF</name>
<gene>
    <name evidence="10" type="ORF">QYM36_015337</name>
</gene>
<keyword evidence="7" id="KW-0675">Receptor</keyword>
<evidence type="ECO:0000256" key="5">
    <source>
        <dbReference type="ARBA" id="ARBA00022989"/>
    </source>
</evidence>
<evidence type="ECO:0000256" key="3">
    <source>
        <dbReference type="ARBA" id="ARBA00022475"/>
    </source>
</evidence>
<dbReference type="EMBL" id="JAVRJZ010000019">
    <property type="protein sequence ID" value="KAK2707596.1"/>
    <property type="molecule type" value="Genomic_DNA"/>
</dbReference>
<sequence>MDTSIPNMENITDTSLVNLDEPHIIVITLAIMITVVITPCAIVFNFFVVFAMFRNHRLKTPSNLFISSLAFSDLGTGIILPFTLTSELRASNITSNFSYLLCILPYSIIMNLCLASVFAMVAIAIDRFTALAQPLKYNNLLTYKYAGRYVILTWIFSLVTSFSPVVLWGGKTDICSSQLIPQNLQIVLILIVYLPGSAVLVFCCLYIYCVAKTHAQAISSLELAVTRPSHGSRLSKYSISLATTVMSCLGLWLPYQIYELLIGLSIYQNNNKWLRLYLGLLLVSSSATNPWVYAFRQVEVRMTVAKLIAPFLLKLGCEKYGKNALMFGHSLQHEYSFLGNSDTISHSPHARKKLKQADMELGTLGLYIPEQNDAANDHDPLFQVQLTLDGKVNIKSICYGDRIETSRHTFV</sequence>
<reference evidence="10" key="1">
    <citation type="submission" date="2023-07" db="EMBL/GenBank/DDBJ databases">
        <title>Chromosome-level genome assembly of Artemia franciscana.</title>
        <authorList>
            <person name="Jo E."/>
        </authorList>
    </citation>
    <scope>NUCLEOTIDE SEQUENCE</scope>
    <source>
        <tissue evidence="10">Whole body</tissue>
    </source>
</reference>
<dbReference type="InterPro" id="IPR000276">
    <property type="entry name" value="GPCR_Rhodpsn"/>
</dbReference>
<evidence type="ECO:0000256" key="4">
    <source>
        <dbReference type="ARBA" id="ARBA00022692"/>
    </source>
</evidence>
<accession>A0AA88HKX3</accession>
<keyword evidence="4 7" id="KW-0812">Transmembrane</keyword>
<dbReference type="Proteomes" id="UP001187531">
    <property type="component" value="Unassembled WGS sequence"/>
</dbReference>
<evidence type="ECO:0000313" key="11">
    <source>
        <dbReference type="Proteomes" id="UP001187531"/>
    </source>
</evidence>
<dbReference type="PROSITE" id="PS50262">
    <property type="entry name" value="G_PROTEIN_RECEP_F1_2"/>
    <property type="match status" value="1"/>
</dbReference>
<organism evidence="10 11">
    <name type="scientific">Artemia franciscana</name>
    <name type="common">Brine shrimp</name>
    <name type="synonym">Artemia sanfranciscana</name>
    <dbReference type="NCBI Taxonomy" id="6661"/>
    <lineage>
        <taxon>Eukaryota</taxon>
        <taxon>Metazoa</taxon>
        <taxon>Ecdysozoa</taxon>
        <taxon>Arthropoda</taxon>
        <taxon>Crustacea</taxon>
        <taxon>Branchiopoda</taxon>
        <taxon>Anostraca</taxon>
        <taxon>Artemiidae</taxon>
        <taxon>Artemia</taxon>
    </lineage>
</organism>
<evidence type="ECO:0000256" key="2">
    <source>
        <dbReference type="ARBA" id="ARBA00010663"/>
    </source>
</evidence>
<keyword evidence="11" id="KW-1185">Reference proteome</keyword>
<dbReference type="InterPro" id="IPR017452">
    <property type="entry name" value="GPCR_Rhodpsn_7TM"/>
</dbReference>
<protein>
    <recommendedName>
        <fullName evidence="9">G-protein coupled receptors family 1 profile domain-containing protein</fullName>
    </recommendedName>
</protein>
<dbReference type="SMART" id="SM01381">
    <property type="entry name" value="7TM_GPCR_Srsx"/>
    <property type="match status" value="1"/>
</dbReference>
<dbReference type="GO" id="GO:0005886">
    <property type="term" value="C:plasma membrane"/>
    <property type="evidence" value="ECO:0007669"/>
    <property type="project" value="UniProtKB-SubCell"/>
</dbReference>
<evidence type="ECO:0000256" key="1">
    <source>
        <dbReference type="ARBA" id="ARBA00004651"/>
    </source>
</evidence>
<evidence type="ECO:0000256" key="6">
    <source>
        <dbReference type="ARBA" id="ARBA00023136"/>
    </source>
</evidence>
<comment type="similarity">
    <text evidence="2 7">Belongs to the G-protein coupled receptor 1 family.</text>
</comment>
<feature type="transmembrane region" description="Helical" evidence="8">
    <location>
        <begin position="64"/>
        <end position="85"/>
    </location>
</feature>
<evidence type="ECO:0000256" key="7">
    <source>
        <dbReference type="RuleBase" id="RU000688"/>
    </source>
</evidence>
<feature type="transmembrane region" description="Helical" evidence="8">
    <location>
        <begin position="275"/>
        <end position="295"/>
    </location>
</feature>
<keyword evidence="7" id="KW-0297">G-protein coupled receptor</keyword>
<evidence type="ECO:0000259" key="9">
    <source>
        <dbReference type="PROSITE" id="PS50262"/>
    </source>
</evidence>
<feature type="transmembrane region" description="Helical" evidence="8">
    <location>
        <begin position="146"/>
        <end position="166"/>
    </location>
</feature>
<keyword evidence="6 8" id="KW-0472">Membrane</keyword>
<dbReference type="Pfam" id="PF00001">
    <property type="entry name" value="7tm_1"/>
    <property type="match status" value="1"/>
</dbReference>
<keyword evidence="5 8" id="KW-1133">Transmembrane helix</keyword>
<feature type="transmembrane region" description="Helical" evidence="8">
    <location>
        <begin position="237"/>
        <end position="255"/>
    </location>
</feature>
<dbReference type="AlphaFoldDB" id="A0AA88HKX3"/>
<dbReference type="GO" id="GO:0004930">
    <property type="term" value="F:G protein-coupled receptor activity"/>
    <property type="evidence" value="ECO:0007669"/>
    <property type="project" value="UniProtKB-KW"/>
</dbReference>
<evidence type="ECO:0000313" key="10">
    <source>
        <dbReference type="EMBL" id="KAK2707596.1"/>
    </source>
</evidence>
<feature type="transmembrane region" description="Helical" evidence="8">
    <location>
        <begin position="24"/>
        <end position="52"/>
    </location>
</feature>
<comment type="subcellular location">
    <subcellularLocation>
        <location evidence="1">Cell membrane</location>
        <topology evidence="1">Multi-pass membrane protein</topology>
    </subcellularLocation>
</comment>
<keyword evidence="7" id="KW-0807">Transducer</keyword>
<dbReference type="SUPFAM" id="SSF81321">
    <property type="entry name" value="Family A G protein-coupled receptor-like"/>
    <property type="match status" value="1"/>
</dbReference>
<feature type="transmembrane region" description="Helical" evidence="8">
    <location>
        <begin position="97"/>
        <end position="125"/>
    </location>
</feature>